<organism evidence="4 5">
    <name type="scientific">Luteibacter jiangsuensis</name>
    <dbReference type="NCBI Taxonomy" id="637577"/>
    <lineage>
        <taxon>Bacteria</taxon>
        <taxon>Pseudomonadati</taxon>
        <taxon>Pseudomonadota</taxon>
        <taxon>Gammaproteobacteria</taxon>
        <taxon>Lysobacterales</taxon>
        <taxon>Rhodanobacteraceae</taxon>
        <taxon>Luteibacter</taxon>
    </lineage>
</organism>
<dbReference type="SUPFAM" id="SSF51658">
    <property type="entry name" value="Xylose isomerase-like"/>
    <property type="match status" value="1"/>
</dbReference>
<evidence type="ECO:0000313" key="4">
    <source>
        <dbReference type="EMBL" id="MDQ0010862.1"/>
    </source>
</evidence>
<keyword evidence="5" id="KW-1185">Reference proteome</keyword>
<sequence length="303" mass="32667">MSKPEDTTDLGRRTALGRLATAAAVVGAGPLLASASTGAEKAGSPTASGGRLRQSLSRWTSKAPLPELCKRLKAIGFAGVDLLYADEWSVVTGNGMAVSMGYPAKRDNFIEMGFNDPANHATLIKEIETTIPLAKRAGVTNLITMFGNRKDGIDDRRAIDNCIAGLSKVAPYAAENGITLCLELLNSKVDHHGYQGDSTAFGVAVVKGLDSPNVKLLYDIYHMQIMEGDVIRTIRDNIQWIGHFHTGGVPGRHDIDGTQELNYRAIAMAIADLNYRGFIAHEFMPSRPDPFDSFAEAFRTCAV</sequence>
<dbReference type="InterPro" id="IPR006311">
    <property type="entry name" value="TAT_signal"/>
</dbReference>
<dbReference type="Gene3D" id="3.20.20.150">
    <property type="entry name" value="Divalent-metal-dependent TIM barrel enzymes"/>
    <property type="match status" value="1"/>
</dbReference>
<dbReference type="Pfam" id="PF01261">
    <property type="entry name" value="AP_endonuc_2"/>
    <property type="match status" value="1"/>
</dbReference>
<protein>
    <submittedName>
        <fullName evidence="4">Hydroxypyruvate isomerase</fullName>
        <ecNumber evidence="4">5.3.1.22</ecNumber>
    </submittedName>
</protein>
<keyword evidence="1 4" id="KW-0413">Isomerase</keyword>
<feature type="region of interest" description="Disordered" evidence="2">
    <location>
        <begin position="36"/>
        <end position="55"/>
    </location>
</feature>
<name>A0ABT9T0T8_9GAMM</name>
<reference evidence="4 5" key="1">
    <citation type="submission" date="2023-07" db="EMBL/GenBank/DDBJ databases">
        <title>Sorghum-associated microbial communities from plants grown in Nebraska, USA.</title>
        <authorList>
            <person name="Schachtman D."/>
        </authorList>
    </citation>
    <scope>NUCLEOTIDE SEQUENCE [LARGE SCALE GENOMIC DNA]</scope>
    <source>
        <strain evidence="4 5">CC60</strain>
    </source>
</reference>
<dbReference type="GO" id="GO:0008903">
    <property type="term" value="F:hydroxypyruvate isomerase activity"/>
    <property type="evidence" value="ECO:0007669"/>
    <property type="project" value="UniProtKB-EC"/>
</dbReference>
<feature type="domain" description="Xylose isomerase-like TIM barrel" evidence="3">
    <location>
        <begin position="104"/>
        <end position="284"/>
    </location>
</feature>
<dbReference type="PANTHER" id="PTHR43489:SF3">
    <property type="entry name" value="XYLOSE ISOMERASE DOMAIN PROTEIN TIM BARREL"/>
    <property type="match status" value="1"/>
</dbReference>
<dbReference type="RefSeq" id="WP_306850956.1">
    <property type="nucleotide sequence ID" value="NZ_JAUSSK010000004.1"/>
</dbReference>
<dbReference type="InterPro" id="IPR050417">
    <property type="entry name" value="Sugar_Epim/Isomerase"/>
</dbReference>
<dbReference type="Proteomes" id="UP001237737">
    <property type="component" value="Unassembled WGS sequence"/>
</dbReference>
<evidence type="ECO:0000256" key="2">
    <source>
        <dbReference type="SAM" id="MobiDB-lite"/>
    </source>
</evidence>
<dbReference type="InterPro" id="IPR036237">
    <property type="entry name" value="Xyl_isomerase-like_sf"/>
</dbReference>
<evidence type="ECO:0000313" key="5">
    <source>
        <dbReference type="Proteomes" id="UP001237737"/>
    </source>
</evidence>
<evidence type="ECO:0000256" key="1">
    <source>
        <dbReference type="ARBA" id="ARBA00023235"/>
    </source>
</evidence>
<gene>
    <name evidence="4" type="ORF">J2T07_003068</name>
</gene>
<dbReference type="EMBL" id="JAUSSK010000004">
    <property type="protein sequence ID" value="MDQ0010862.1"/>
    <property type="molecule type" value="Genomic_DNA"/>
</dbReference>
<dbReference type="PANTHER" id="PTHR43489">
    <property type="entry name" value="ISOMERASE"/>
    <property type="match status" value="1"/>
</dbReference>
<accession>A0ABT9T0T8</accession>
<dbReference type="EC" id="5.3.1.22" evidence="4"/>
<comment type="caution">
    <text evidence="4">The sequence shown here is derived from an EMBL/GenBank/DDBJ whole genome shotgun (WGS) entry which is preliminary data.</text>
</comment>
<proteinExistence type="predicted"/>
<dbReference type="PROSITE" id="PS51318">
    <property type="entry name" value="TAT"/>
    <property type="match status" value="1"/>
</dbReference>
<evidence type="ECO:0000259" key="3">
    <source>
        <dbReference type="Pfam" id="PF01261"/>
    </source>
</evidence>
<dbReference type="InterPro" id="IPR013022">
    <property type="entry name" value="Xyl_isomerase-like_TIM-brl"/>
</dbReference>